<dbReference type="Proteomes" id="UP000653454">
    <property type="component" value="Unassembled WGS sequence"/>
</dbReference>
<dbReference type="InterPro" id="IPR009003">
    <property type="entry name" value="Peptidase_S1_PA"/>
</dbReference>
<dbReference type="PANTHER" id="PTHR24276">
    <property type="entry name" value="POLYSERASE-RELATED"/>
    <property type="match status" value="1"/>
</dbReference>
<evidence type="ECO:0000256" key="2">
    <source>
        <dbReference type="ARBA" id="ARBA00022801"/>
    </source>
</evidence>
<dbReference type="SMART" id="SM00020">
    <property type="entry name" value="Tryp_SPc"/>
    <property type="match status" value="1"/>
</dbReference>
<evidence type="ECO:0000259" key="7">
    <source>
        <dbReference type="PROSITE" id="PS50240"/>
    </source>
</evidence>
<evidence type="ECO:0000313" key="8">
    <source>
        <dbReference type="EMBL" id="CAG9091132.1"/>
    </source>
</evidence>
<keyword evidence="4" id="KW-1015">Disulfide bond</keyword>
<dbReference type="PANTHER" id="PTHR24276:SF96">
    <property type="entry name" value="PEPTIDASE S1 DOMAIN-CONTAINING PROTEIN"/>
    <property type="match status" value="1"/>
</dbReference>
<name>A0A8S4D623_PLUXY</name>
<feature type="domain" description="Peptidase S1" evidence="7">
    <location>
        <begin position="18"/>
        <end position="285"/>
    </location>
</feature>
<dbReference type="InterPro" id="IPR050430">
    <property type="entry name" value="Peptidase_S1"/>
</dbReference>
<organism evidence="8 9">
    <name type="scientific">Plutella xylostella</name>
    <name type="common">Diamondback moth</name>
    <name type="synonym">Plutella maculipennis</name>
    <dbReference type="NCBI Taxonomy" id="51655"/>
    <lineage>
        <taxon>Eukaryota</taxon>
        <taxon>Metazoa</taxon>
        <taxon>Ecdysozoa</taxon>
        <taxon>Arthropoda</taxon>
        <taxon>Hexapoda</taxon>
        <taxon>Insecta</taxon>
        <taxon>Pterygota</taxon>
        <taxon>Neoptera</taxon>
        <taxon>Endopterygota</taxon>
        <taxon>Lepidoptera</taxon>
        <taxon>Glossata</taxon>
        <taxon>Ditrysia</taxon>
        <taxon>Yponomeutoidea</taxon>
        <taxon>Plutellidae</taxon>
        <taxon>Plutella</taxon>
    </lineage>
</organism>
<evidence type="ECO:0000313" key="9">
    <source>
        <dbReference type="Proteomes" id="UP000653454"/>
    </source>
</evidence>
<dbReference type="Pfam" id="PF00089">
    <property type="entry name" value="Trypsin"/>
    <property type="match status" value="1"/>
</dbReference>
<dbReference type="PROSITE" id="PS50240">
    <property type="entry name" value="TRYPSIN_DOM"/>
    <property type="match status" value="1"/>
</dbReference>
<proteinExistence type="predicted"/>
<comment type="caution">
    <text evidence="8">The sequence shown here is derived from an EMBL/GenBank/DDBJ whole genome shotgun (WGS) entry which is preliminary data.</text>
</comment>
<feature type="signal peptide" evidence="6">
    <location>
        <begin position="1"/>
        <end position="21"/>
    </location>
</feature>
<feature type="compositionally biased region" description="Basic and acidic residues" evidence="5">
    <location>
        <begin position="385"/>
        <end position="400"/>
    </location>
</feature>
<feature type="compositionally biased region" description="Low complexity" evidence="5">
    <location>
        <begin position="338"/>
        <end position="354"/>
    </location>
</feature>
<evidence type="ECO:0000256" key="6">
    <source>
        <dbReference type="SAM" id="SignalP"/>
    </source>
</evidence>
<dbReference type="AlphaFoldDB" id="A0A8S4D623"/>
<evidence type="ECO:0000256" key="3">
    <source>
        <dbReference type="ARBA" id="ARBA00022825"/>
    </source>
</evidence>
<dbReference type="GO" id="GO:0006508">
    <property type="term" value="P:proteolysis"/>
    <property type="evidence" value="ECO:0007669"/>
    <property type="project" value="UniProtKB-KW"/>
</dbReference>
<evidence type="ECO:0000256" key="5">
    <source>
        <dbReference type="SAM" id="MobiDB-lite"/>
    </source>
</evidence>
<dbReference type="EMBL" id="CAJHNJ030000002">
    <property type="protein sequence ID" value="CAG9091132.1"/>
    <property type="molecule type" value="Genomic_DNA"/>
</dbReference>
<feature type="region of interest" description="Disordered" evidence="5">
    <location>
        <begin position="312"/>
        <end position="417"/>
    </location>
</feature>
<accession>A0A8S4D623</accession>
<keyword evidence="2" id="KW-0378">Hydrolase</keyword>
<sequence>MIINVLVPVCFVLYSCGSISGERTPAENEVKRGQYPYMAFLYYPDDTIVDTAGNRFIQDAVLLKPDWLVSAAIDPMEANDVAVGFPAKTLLARAGAVTIDANITLNEDENEQEREVIRIVRPANHDMYKYWLTDVSLLKTLEAFKETPAVAPAALATTSYTDKVCTILVFTKQSTNTSTDKVLTHLSVEMLSPSAATCGAEYAEKTMTCASDPADTSVPADYCHGNEGGPLICDKLVVGLQTYLNNQCKPPHLFQLLSGWSSFTTCGTEGKCSEEYCSQICRETLKDEPRVTSPLGGSTRLYNDLDAEVDSKDNSTAANTTVDAHASSHDNETESTDADATTTENSTDAEATSEGGSTVHPDHFEHSPGNETSDIEVSNSTDPAETERRVMNKTEVERSVRYSPHIHRRQTGSAPKQNPVAISAELVIVIANLLLAV</sequence>
<keyword evidence="9" id="KW-1185">Reference proteome</keyword>
<evidence type="ECO:0000256" key="1">
    <source>
        <dbReference type="ARBA" id="ARBA00022670"/>
    </source>
</evidence>
<dbReference type="Gene3D" id="2.40.10.10">
    <property type="entry name" value="Trypsin-like serine proteases"/>
    <property type="match status" value="1"/>
</dbReference>
<gene>
    <name evidence="8" type="ORF">PLXY2_LOCUS697</name>
</gene>
<keyword evidence="6" id="KW-0732">Signal</keyword>
<feature type="chain" id="PRO_5035927264" evidence="6">
    <location>
        <begin position="22"/>
        <end position="437"/>
    </location>
</feature>
<dbReference type="SUPFAM" id="SSF50494">
    <property type="entry name" value="Trypsin-like serine proteases"/>
    <property type="match status" value="1"/>
</dbReference>
<reference evidence="8" key="1">
    <citation type="submission" date="2020-11" db="EMBL/GenBank/DDBJ databases">
        <authorList>
            <person name="Whiteford S."/>
        </authorList>
    </citation>
    <scope>NUCLEOTIDE SEQUENCE</scope>
</reference>
<feature type="compositionally biased region" description="Polar residues" evidence="5">
    <location>
        <begin position="369"/>
        <end position="383"/>
    </location>
</feature>
<dbReference type="InterPro" id="IPR043504">
    <property type="entry name" value="Peptidase_S1_PA_chymotrypsin"/>
</dbReference>
<protein>
    <submittedName>
        <fullName evidence="8">(diamondback moth) hypothetical protein</fullName>
    </submittedName>
</protein>
<keyword evidence="3" id="KW-0720">Serine protease</keyword>
<dbReference type="GO" id="GO:0004252">
    <property type="term" value="F:serine-type endopeptidase activity"/>
    <property type="evidence" value="ECO:0007669"/>
    <property type="project" value="InterPro"/>
</dbReference>
<keyword evidence="1" id="KW-0645">Protease</keyword>
<evidence type="ECO:0000256" key="4">
    <source>
        <dbReference type="ARBA" id="ARBA00023157"/>
    </source>
</evidence>
<dbReference type="InterPro" id="IPR001254">
    <property type="entry name" value="Trypsin_dom"/>
</dbReference>